<dbReference type="AlphaFoldDB" id="A0A1N7FSS1"/>
<dbReference type="Gene3D" id="2.60.40.420">
    <property type="entry name" value="Cupredoxins - blue copper proteins"/>
    <property type="match status" value="1"/>
</dbReference>
<dbReference type="RefSeq" id="WP_076583812.1">
    <property type="nucleotide sequence ID" value="NZ_CP019327.1"/>
</dbReference>
<sequence length="167" mass="18172">MTPQHTGRRAVLGGLAGLCTTASVAGCLGEDDADDDPEPVVDAAEELEGETDPEAWAGVETIRFDGYVGGWVGVEPTAIDRVENPTLVLREGSEYELVWENMDGVHHNIAFWDADEEVVSDYSSDGNETVGETESLAFRATAEMETYRCEYQRDGQRGDVVIVLEKA</sequence>
<keyword evidence="3" id="KW-1185">Reference proteome</keyword>
<protein>
    <recommendedName>
        <fullName evidence="5">Blue (type 1) copper domain-containing protein</fullName>
    </recommendedName>
</protein>
<dbReference type="EMBL" id="CP019327">
    <property type="protein sequence ID" value="APX97393.1"/>
    <property type="molecule type" value="Genomic_DNA"/>
</dbReference>
<dbReference type="GeneID" id="30956805"/>
<reference evidence="1 4" key="1">
    <citation type="submission" date="2017-01" db="EMBL/GenBank/DDBJ databases">
        <title>Complete genome sequence of Haloterrigena daqingensis type strain (JX313T).</title>
        <authorList>
            <person name="Shuang W."/>
        </authorList>
    </citation>
    <scope>NUCLEOTIDE SEQUENCE [LARGE SCALE GENOMIC DNA]</scope>
    <source>
        <strain evidence="1 4">JX313</strain>
    </source>
</reference>
<dbReference type="STRING" id="588898.BB347_12640"/>
<name>A0A1N7FSS1_9EURY</name>
<organism evidence="2 3">
    <name type="scientific">Natronorubrum daqingense</name>
    <dbReference type="NCBI Taxonomy" id="588898"/>
    <lineage>
        <taxon>Archaea</taxon>
        <taxon>Methanobacteriati</taxon>
        <taxon>Methanobacteriota</taxon>
        <taxon>Stenosarchaea group</taxon>
        <taxon>Halobacteria</taxon>
        <taxon>Halobacteriales</taxon>
        <taxon>Natrialbaceae</taxon>
        <taxon>Natronorubrum</taxon>
    </lineage>
</organism>
<reference evidence="2 3" key="2">
    <citation type="submission" date="2017-01" db="EMBL/GenBank/DDBJ databases">
        <authorList>
            <person name="Mah S.A."/>
            <person name="Swanson W.J."/>
            <person name="Moy G.W."/>
            <person name="Vacquier V.D."/>
        </authorList>
    </citation>
    <scope>NUCLEOTIDE SEQUENCE [LARGE SCALE GENOMIC DNA]</scope>
    <source>
        <strain evidence="2 3">CGMCC 1.8909</strain>
    </source>
</reference>
<dbReference type="KEGG" id="hda:BB347_12640"/>
<evidence type="ECO:0000313" key="3">
    <source>
        <dbReference type="Proteomes" id="UP000185687"/>
    </source>
</evidence>
<dbReference type="InterPro" id="IPR008972">
    <property type="entry name" value="Cupredoxin"/>
</dbReference>
<evidence type="ECO:0000313" key="4">
    <source>
        <dbReference type="Proteomes" id="UP000187321"/>
    </source>
</evidence>
<dbReference type="Proteomes" id="UP000185687">
    <property type="component" value="Unassembled WGS sequence"/>
</dbReference>
<dbReference type="OrthoDB" id="265568at2157"/>
<evidence type="ECO:0008006" key="5">
    <source>
        <dbReference type="Google" id="ProtNLM"/>
    </source>
</evidence>
<evidence type="ECO:0000313" key="1">
    <source>
        <dbReference type="EMBL" id="APX97393.1"/>
    </source>
</evidence>
<dbReference type="EMBL" id="FTNP01000007">
    <property type="protein sequence ID" value="SIS03316.1"/>
    <property type="molecule type" value="Genomic_DNA"/>
</dbReference>
<evidence type="ECO:0000313" key="2">
    <source>
        <dbReference type="EMBL" id="SIS03316.1"/>
    </source>
</evidence>
<gene>
    <name evidence="1" type="ORF">BB347_12640</name>
    <name evidence="2" type="ORF">SAMN05421809_3467</name>
</gene>
<proteinExistence type="predicted"/>
<dbReference type="Proteomes" id="UP000187321">
    <property type="component" value="Chromosome"/>
</dbReference>
<accession>A0A1N7FSS1</accession>